<feature type="compositionally biased region" description="Basic and acidic residues" evidence="1">
    <location>
        <begin position="1"/>
        <end position="22"/>
    </location>
</feature>
<protein>
    <submittedName>
        <fullName evidence="2">Uncharacterized protein</fullName>
    </submittedName>
</protein>
<dbReference type="EMBL" id="CADCTI010000217">
    <property type="protein sequence ID" value="CAA9260128.1"/>
    <property type="molecule type" value="Genomic_DNA"/>
</dbReference>
<evidence type="ECO:0000256" key="1">
    <source>
        <dbReference type="SAM" id="MobiDB-lite"/>
    </source>
</evidence>
<feature type="region of interest" description="Disordered" evidence="1">
    <location>
        <begin position="1"/>
        <end position="252"/>
    </location>
</feature>
<feature type="compositionally biased region" description="Low complexity" evidence="1">
    <location>
        <begin position="134"/>
        <end position="150"/>
    </location>
</feature>
<accession>A0A6J4IVT9</accession>
<feature type="compositionally biased region" description="Low complexity" evidence="1">
    <location>
        <begin position="34"/>
        <end position="58"/>
    </location>
</feature>
<name>A0A6J4IVT9_9ACTN</name>
<evidence type="ECO:0000313" key="2">
    <source>
        <dbReference type="EMBL" id="CAA9260128.1"/>
    </source>
</evidence>
<dbReference type="AlphaFoldDB" id="A0A6J4IVT9"/>
<reference evidence="2" key="1">
    <citation type="submission" date="2020-02" db="EMBL/GenBank/DDBJ databases">
        <authorList>
            <person name="Meier V. D."/>
        </authorList>
    </citation>
    <scope>NUCLEOTIDE SEQUENCE</scope>
    <source>
        <strain evidence="2">AVDCRST_MAG57</strain>
    </source>
</reference>
<sequence length="252" mass="26494">GRHRSPVDHRHPAAPLLRRERGTSGTGIGELPRGRLPTGAAPAGPPRAAAARRPGRLGAVRRDRPHHGADRPRRPDQPTAPAPPRCRAGRRVAGAAARHPGRARRRRPGGSGRVDAAMRRRRPPAPRPADRRPAVAGRRQRTGTGRVRVGLPVSGRRRRGPDRGRGADAAAAAGRLPPARRLGGDRPVLALPATGPRAAAGAGAGARGRLRRGPRPAPGRAPPIGACRVAAARPQSLPRRHGSAARRPTRDL</sequence>
<feature type="non-terminal residue" evidence="2">
    <location>
        <position position="1"/>
    </location>
</feature>
<proteinExistence type="predicted"/>
<feature type="non-terminal residue" evidence="2">
    <location>
        <position position="252"/>
    </location>
</feature>
<feature type="compositionally biased region" description="Low complexity" evidence="1">
    <location>
        <begin position="167"/>
        <end position="201"/>
    </location>
</feature>
<feature type="compositionally biased region" description="Basic residues" evidence="1">
    <location>
        <begin position="99"/>
        <end position="108"/>
    </location>
</feature>
<feature type="compositionally biased region" description="Basic and acidic residues" evidence="1">
    <location>
        <begin position="60"/>
        <end position="76"/>
    </location>
</feature>
<gene>
    <name evidence="2" type="ORF">AVDCRST_MAG57-2603</name>
</gene>
<organism evidence="2">
    <name type="scientific">uncultured Blastococcus sp</name>
    <dbReference type="NCBI Taxonomy" id="217144"/>
    <lineage>
        <taxon>Bacteria</taxon>
        <taxon>Bacillati</taxon>
        <taxon>Actinomycetota</taxon>
        <taxon>Actinomycetes</taxon>
        <taxon>Geodermatophilales</taxon>
        <taxon>Geodermatophilaceae</taxon>
        <taxon>Blastococcus</taxon>
        <taxon>environmental samples</taxon>
    </lineage>
</organism>